<feature type="non-terminal residue" evidence="1">
    <location>
        <position position="135"/>
    </location>
</feature>
<organism evidence="1 2">
    <name type="scientific">Funneliformis geosporum</name>
    <dbReference type="NCBI Taxonomy" id="1117311"/>
    <lineage>
        <taxon>Eukaryota</taxon>
        <taxon>Fungi</taxon>
        <taxon>Fungi incertae sedis</taxon>
        <taxon>Mucoromycota</taxon>
        <taxon>Glomeromycotina</taxon>
        <taxon>Glomeromycetes</taxon>
        <taxon>Glomerales</taxon>
        <taxon>Glomeraceae</taxon>
        <taxon>Funneliformis</taxon>
    </lineage>
</organism>
<dbReference type="OrthoDB" id="2431840at2759"/>
<dbReference type="Proteomes" id="UP001153678">
    <property type="component" value="Unassembled WGS sequence"/>
</dbReference>
<accession>A0A9W4T5Q5</accession>
<dbReference type="EMBL" id="CAMKVN010009721">
    <property type="protein sequence ID" value="CAI2193528.1"/>
    <property type="molecule type" value="Genomic_DNA"/>
</dbReference>
<sequence>NYNANAWQEISKEEATVDSLDKAIVILKKIKIQTNCETRRSKVLTIDPDFLDDLEIYFLCDVVRDSELNPHKIFKAVIPKKLAQGVIATIHDEKSVVYRIINPEEIQHEKTLGGGMEKFAYHVEVVGGMIPFTNA</sequence>
<dbReference type="Pfam" id="PF25622">
    <property type="entry name" value="Phi29_MCP"/>
    <property type="match status" value="1"/>
</dbReference>
<comment type="caution">
    <text evidence="1">The sequence shown here is derived from an EMBL/GenBank/DDBJ whole genome shotgun (WGS) entry which is preliminary data.</text>
</comment>
<gene>
    <name evidence="1" type="ORF">FWILDA_LOCUS16121</name>
</gene>
<proteinExistence type="predicted"/>
<evidence type="ECO:0000313" key="2">
    <source>
        <dbReference type="Proteomes" id="UP001153678"/>
    </source>
</evidence>
<protein>
    <submittedName>
        <fullName evidence="1">9044_t:CDS:1</fullName>
    </submittedName>
</protein>
<dbReference type="AlphaFoldDB" id="A0A9W4T5Q5"/>
<reference evidence="1" key="1">
    <citation type="submission" date="2022-08" db="EMBL/GenBank/DDBJ databases">
        <authorList>
            <person name="Kallberg Y."/>
            <person name="Tangrot J."/>
            <person name="Rosling A."/>
        </authorList>
    </citation>
    <scope>NUCLEOTIDE SEQUENCE</scope>
    <source>
        <strain evidence="1">Wild A</strain>
    </source>
</reference>
<name>A0A9W4T5Q5_9GLOM</name>
<keyword evidence="2" id="KW-1185">Reference proteome</keyword>
<evidence type="ECO:0000313" key="1">
    <source>
        <dbReference type="EMBL" id="CAI2193528.1"/>
    </source>
</evidence>